<dbReference type="AlphaFoldDB" id="A0A9P5X411"/>
<feature type="compositionally biased region" description="Polar residues" evidence="1">
    <location>
        <begin position="1"/>
        <end position="37"/>
    </location>
</feature>
<protein>
    <submittedName>
        <fullName evidence="2">Uncharacterized protein</fullName>
    </submittedName>
</protein>
<name>A0A9P5X411_9AGAR</name>
<feature type="compositionally biased region" description="Basic and acidic residues" evidence="1">
    <location>
        <begin position="123"/>
        <end position="141"/>
    </location>
</feature>
<feature type="region of interest" description="Disordered" evidence="1">
    <location>
        <begin position="1"/>
        <end position="141"/>
    </location>
</feature>
<comment type="caution">
    <text evidence="2">The sequence shown here is derived from an EMBL/GenBank/DDBJ whole genome shotgun (WGS) entry which is preliminary data.</text>
</comment>
<proteinExistence type="predicted"/>
<accession>A0A9P5X411</accession>
<gene>
    <name evidence="2" type="ORF">P691DRAFT_765211</name>
</gene>
<evidence type="ECO:0000313" key="3">
    <source>
        <dbReference type="Proteomes" id="UP000807342"/>
    </source>
</evidence>
<evidence type="ECO:0000256" key="1">
    <source>
        <dbReference type="SAM" id="MobiDB-lite"/>
    </source>
</evidence>
<dbReference type="OrthoDB" id="9999611at2759"/>
<sequence>MSNDPRSPASSTPPKAVSSQAYLGGVTRSTNLKSSGGQERAQGQAEYAAGRGQGGYLQNPQEWGSGGNTVDSATQDYLNQGSNQGYNKDPQGWSGAEKRESAVLGSDQGLQGGQVPGWGTRATRQDFKDASQRDMNRDELM</sequence>
<reference evidence="2" key="1">
    <citation type="submission" date="2020-11" db="EMBL/GenBank/DDBJ databases">
        <authorList>
            <consortium name="DOE Joint Genome Institute"/>
            <person name="Ahrendt S."/>
            <person name="Riley R."/>
            <person name="Andreopoulos W."/>
            <person name="Labutti K."/>
            <person name="Pangilinan J."/>
            <person name="Ruiz-Duenas F.J."/>
            <person name="Barrasa J.M."/>
            <person name="Sanchez-Garcia M."/>
            <person name="Camarero S."/>
            <person name="Miyauchi S."/>
            <person name="Serrano A."/>
            <person name="Linde D."/>
            <person name="Babiker R."/>
            <person name="Drula E."/>
            <person name="Ayuso-Fernandez I."/>
            <person name="Pacheco R."/>
            <person name="Padilla G."/>
            <person name="Ferreira P."/>
            <person name="Barriuso J."/>
            <person name="Kellner H."/>
            <person name="Castanera R."/>
            <person name="Alfaro M."/>
            <person name="Ramirez L."/>
            <person name="Pisabarro A.G."/>
            <person name="Kuo A."/>
            <person name="Tritt A."/>
            <person name="Lipzen A."/>
            <person name="He G."/>
            <person name="Yan M."/>
            <person name="Ng V."/>
            <person name="Cullen D."/>
            <person name="Martin F."/>
            <person name="Rosso M.-N."/>
            <person name="Henrissat B."/>
            <person name="Hibbett D."/>
            <person name="Martinez A.T."/>
            <person name="Grigoriev I.V."/>
        </authorList>
    </citation>
    <scope>NUCLEOTIDE SEQUENCE</scope>
    <source>
        <strain evidence="2">MF-IS2</strain>
    </source>
</reference>
<dbReference type="Proteomes" id="UP000807342">
    <property type="component" value="Unassembled WGS sequence"/>
</dbReference>
<keyword evidence="3" id="KW-1185">Reference proteome</keyword>
<evidence type="ECO:0000313" key="2">
    <source>
        <dbReference type="EMBL" id="KAF9442456.1"/>
    </source>
</evidence>
<dbReference type="EMBL" id="MU151630">
    <property type="protein sequence ID" value="KAF9442456.1"/>
    <property type="molecule type" value="Genomic_DNA"/>
</dbReference>
<organism evidence="2 3">
    <name type="scientific">Macrolepiota fuliginosa MF-IS2</name>
    <dbReference type="NCBI Taxonomy" id="1400762"/>
    <lineage>
        <taxon>Eukaryota</taxon>
        <taxon>Fungi</taxon>
        <taxon>Dikarya</taxon>
        <taxon>Basidiomycota</taxon>
        <taxon>Agaricomycotina</taxon>
        <taxon>Agaricomycetes</taxon>
        <taxon>Agaricomycetidae</taxon>
        <taxon>Agaricales</taxon>
        <taxon>Agaricineae</taxon>
        <taxon>Agaricaceae</taxon>
        <taxon>Macrolepiota</taxon>
    </lineage>
</organism>
<feature type="compositionally biased region" description="Polar residues" evidence="1">
    <location>
        <begin position="56"/>
        <end position="86"/>
    </location>
</feature>